<keyword evidence="4" id="KW-1185">Reference proteome</keyword>
<comment type="caution">
    <text evidence="3">The sequence shown here is derived from an EMBL/GenBank/DDBJ whole genome shotgun (WGS) entry which is preliminary data.</text>
</comment>
<dbReference type="Proteomes" id="UP000069773">
    <property type="component" value="Unassembled WGS sequence"/>
</dbReference>
<accession>A0AAW5SCP6</accession>
<organism evidence="3 5">
    <name type="scientific">Mycolicibacterium novocastrense</name>
    <name type="common">Mycobacterium novocastrense</name>
    <dbReference type="NCBI Taxonomy" id="59813"/>
    <lineage>
        <taxon>Bacteria</taxon>
        <taxon>Bacillati</taxon>
        <taxon>Actinomycetota</taxon>
        <taxon>Actinomycetes</taxon>
        <taxon>Mycobacteriales</taxon>
        <taxon>Mycobacteriaceae</taxon>
        <taxon>Mycolicibacterium</taxon>
    </lineage>
</organism>
<dbReference type="RefSeq" id="WP_131808598.1">
    <property type="nucleotide sequence ID" value="NZ_BCTA01000071.1"/>
</dbReference>
<feature type="region of interest" description="Disordered" evidence="1">
    <location>
        <begin position="57"/>
        <end position="77"/>
    </location>
</feature>
<protein>
    <submittedName>
        <fullName evidence="3">Uncharacterized protein</fullName>
    </submittedName>
</protein>
<reference evidence="2 4" key="1">
    <citation type="journal article" date="2016" name="Genome Announc.">
        <title>Draft Genome Sequences of Five Rapidly Growing Mycobacterium Species, M. thermoresistibile, M. fortuitum subsp. acetamidolyticum, M. canariasense, M. brisbanense, and M. novocastrense.</title>
        <authorList>
            <person name="Katahira K."/>
            <person name="Ogura Y."/>
            <person name="Gotoh Y."/>
            <person name="Hayashi T."/>
        </authorList>
    </citation>
    <scope>NUCLEOTIDE SEQUENCE [LARGE SCALE GENOMIC DNA]</scope>
    <source>
        <strain evidence="2 4">JCM18114</strain>
    </source>
</reference>
<dbReference type="AlphaFoldDB" id="A0AAW5SCP6"/>
<dbReference type="Proteomes" id="UP001207528">
    <property type="component" value="Unassembled WGS sequence"/>
</dbReference>
<evidence type="ECO:0000313" key="5">
    <source>
        <dbReference type="Proteomes" id="UP001207528"/>
    </source>
</evidence>
<reference evidence="3" key="2">
    <citation type="submission" date="2020-07" db="EMBL/GenBank/DDBJ databases">
        <authorList>
            <person name="Pettersson B.M.F."/>
            <person name="Behra P.R.K."/>
            <person name="Ramesh M."/>
            <person name="Das S."/>
            <person name="Dasgupta S."/>
            <person name="Kirsebom L.A."/>
        </authorList>
    </citation>
    <scope>NUCLEOTIDE SEQUENCE</scope>
    <source>
        <strain evidence="3">DSM 44203</strain>
    </source>
</reference>
<gene>
    <name evidence="3" type="ORF">H7I77_00095</name>
    <name evidence="2" type="ORF">RMCN_4815</name>
</gene>
<dbReference type="EMBL" id="JACKTI010000002">
    <property type="protein sequence ID" value="MCV7021761.1"/>
    <property type="molecule type" value="Genomic_DNA"/>
</dbReference>
<evidence type="ECO:0000313" key="4">
    <source>
        <dbReference type="Proteomes" id="UP000069773"/>
    </source>
</evidence>
<proteinExistence type="predicted"/>
<dbReference type="EMBL" id="BCTA01000071">
    <property type="protein sequence ID" value="GAT11682.1"/>
    <property type="molecule type" value="Genomic_DNA"/>
</dbReference>
<evidence type="ECO:0000313" key="2">
    <source>
        <dbReference type="EMBL" id="GAT11682.1"/>
    </source>
</evidence>
<name>A0AAW5SCP6_MYCNV</name>
<evidence type="ECO:0000313" key="3">
    <source>
        <dbReference type="EMBL" id="MCV7021761.1"/>
    </source>
</evidence>
<reference evidence="3" key="3">
    <citation type="journal article" date="2022" name="BMC Genomics">
        <title>Comparative genome analysis of mycobacteria focusing on tRNA and non-coding RNA.</title>
        <authorList>
            <person name="Behra P.R.K."/>
            <person name="Pettersson B.M.F."/>
            <person name="Ramesh M."/>
            <person name="Das S."/>
            <person name="Dasgupta S."/>
            <person name="Kirsebom L.A."/>
        </authorList>
    </citation>
    <scope>NUCLEOTIDE SEQUENCE</scope>
    <source>
        <strain evidence="3">DSM 44203</strain>
    </source>
</reference>
<feature type="compositionally biased region" description="Pro residues" evidence="1">
    <location>
        <begin position="67"/>
        <end position="77"/>
    </location>
</feature>
<sequence>MKRFPARTLRLRRFNACTAASMPPGVDPAIRRVVHTVYSTDLGLPEDWTATQRAEFIDAKQTRSPGWPTPTPPPTQT</sequence>
<evidence type="ECO:0000256" key="1">
    <source>
        <dbReference type="SAM" id="MobiDB-lite"/>
    </source>
</evidence>